<reference evidence="1" key="1">
    <citation type="submission" date="2021-06" db="EMBL/GenBank/DDBJ databases">
        <authorList>
            <person name="Kallberg Y."/>
            <person name="Tangrot J."/>
            <person name="Rosling A."/>
        </authorList>
    </citation>
    <scope>NUCLEOTIDE SEQUENCE</scope>
    <source>
        <strain evidence="1">87-6 pot B 2015</strain>
    </source>
</reference>
<keyword evidence="2" id="KW-1185">Reference proteome</keyword>
<proteinExistence type="predicted"/>
<evidence type="ECO:0000313" key="2">
    <source>
        <dbReference type="Proteomes" id="UP000789375"/>
    </source>
</evidence>
<feature type="non-terminal residue" evidence="1">
    <location>
        <position position="164"/>
    </location>
</feature>
<evidence type="ECO:0000313" key="1">
    <source>
        <dbReference type="EMBL" id="CAG8517336.1"/>
    </source>
</evidence>
<sequence>MLVDSLNNQRLLSLEEYLSCALPYIAYSPYGTISTSFINAVGNPPDKVMIWEDFLESVNNYTFDQDERKFEKPIFIEDFITTNEEIVRQAVNVNVCLPLNRIVSDFKFTMQNVPGTGDQDFVCHKKDGDELILAIEIKRVHILNHIESDQTLPKVYEKDAKVKQ</sequence>
<name>A0A9N9A5F5_FUNMO</name>
<gene>
    <name evidence="1" type="ORF">FMOSSE_LOCUS4849</name>
</gene>
<dbReference type="Proteomes" id="UP000789375">
    <property type="component" value="Unassembled WGS sequence"/>
</dbReference>
<organism evidence="1 2">
    <name type="scientific">Funneliformis mosseae</name>
    <name type="common">Endomycorrhizal fungus</name>
    <name type="synonym">Glomus mosseae</name>
    <dbReference type="NCBI Taxonomy" id="27381"/>
    <lineage>
        <taxon>Eukaryota</taxon>
        <taxon>Fungi</taxon>
        <taxon>Fungi incertae sedis</taxon>
        <taxon>Mucoromycota</taxon>
        <taxon>Glomeromycotina</taxon>
        <taxon>Glomeromycetes</taxon>
        <taxon>Glomerales</taxon>
        <taxon>Glomeraceae</taxon>
        <taxon>Funneliformis</taxon>
    </lineage>
</organism>
<comment type="caution">
    <text evidence="1">The sequence shown here is derived from an EMBL/GenBank/DDBJ whole genome shotgun (WGS) entry which is preliminary data.</text>
</comment>
<dbReference type="EMBL" id="CAJVPP010000854">
    <property type="protein sequence ID" value="CAG8517336.1"/>
    <property type="molecule type" value="Genomic_DNA"/>
</dbReference>
<dbReference type="AlphaFoldDB" id="A0A9N9A5F5"/>
<accession>A0A9N9A5F5</accession>
<protein>
    <submittedName>
        <fullName evidence="1">1924_t:CDS:1</fullName>
    </submittedName>
</protein>